<organism evidence="1 2">
    <name type="scientific">Ktedonospora formicarum</name>
    <dbReference type="NCBI Taxonomy" id="2778364"/>
    <lineage>
        <taxon>Bacteria</taxon>
        <taxon>Bacillati</taxon>
        <taxon>Chloroflexota</taxon>
        <taxon>Ktedonobacteria</taxon>
        <taxon>Ktedonobacterales</taxon>
        <taxon>Ktedonobacteraceae</taxon>
        <taxon>Ktedonospora</taxon>
    </lineage>
</organism>
<keyword evidence="2" id="KW-1185">Reference proteome</keyword>
<sequence length="59" mass="6548">MVSMLQEGVPISQPHSLGGKLPCQHKECWDDEYVSSFCVVYMLGVSENEGSQYQRGAIV</sequence>
<evidence type="ECO:0000313" key="2">
    <source>
        <dbReference type="Proteomes" id="UP000612362"/>
    </source>
</evidence>
<dbReference type="EMBL" id="BNJF01000009">
    <property type="protein sequence ID" value="GHO50848.1"/>
    <property type="molecule type" value="Genomic_DNA"/>
</dbReference>
<accession>A0A8J3MYI6</accession>
<gene>
    <name evidence="1" type="ORF">KSX_90110</name>
</gene>
<protein>
    <submittedName>
        <fullName evidence="1">Uncharacterized protein</fullName>
    </submittedName>
</protein>
<comment type="caution">
    <text evidence="1">The sequence shown here is derived from an EMBL/GenBank/DDBJ whole genome shotgun (WGS) entry which is preliminary data.</text>
</comment>
<name>A0A8J3MYI6_9CHLR</name>
<dbReference type="Proteomes" id="UP000612362">
    <property type="component" value="Unassembled WGS sequence"/>
</dbReference>
<reference evidence="1" key="1">
    <citation type="submission" date="2020-10" db="EMBL/GenBank/DDBJ databases">
        <title>Taxonomic study of unclassified bacteria belonging to the class Ktedonobacteria.</title>
        <authorList>
            <person name="Yabe S."/>
            <person name="Wang C.M."/>
            <person name="Zheng Y."/>
            <person name="Sakai Y."/>
            <person name="Cavaletti L."/>
            <person name="Monciardini P."/>
            <person name="Donadio S."/>
        </authorList>
    </citation>
    <scope>NUCLEOTIDE SEQUENCE</scope>
    <source>
        <strain evidence="1">SOSP1-1</strain>
    </source>
</reference>
<evidence type="ECO:0000313" key="1">
    <source>
        <dbReference type="EMBL" id="GHO50848.1"/>
    </source>
</evidence>
<proteinExistence type="predicted"/>
<dbReference type="AlphaFoldDB" id="A0A8J3MYI6"/>